<dbReference type="InterPro" id="IPR036291">
    <property type="entry name" value="NAD(P)-bd_dom_sf"/>
</dbReference>
<evidence type="ECO:0000313" key="3">
    <source>
        <dbReference type="Proteomes" id="UP000627838"/>
    </source>
</evidence>
<dbReference type="EMBL" id="JADBDZ010000001">
    <property type="protein sequence ID" value="MBE1533540.1"/>
    <property type="molecule type" value="Genomic_DNA"/>
</dbReference>
<accession>A0ABR9JSI3</accession>
<dbReference type="PANTHER" id="PTHR47534:SF3">
    <property type="entry name" value="ALCOHOL DEHYDROGENASE-LIKE C-TERMINAL DOMAIN-CONTAINING PROTEIN"/>
    <property type="match status" value="1"/>
</dbReference>
<organism evidence="2 3">
    <name type="scientific">Actinomadura algeriensis</name>
    <dbReference type="NCBI Taxonomy" id="1679523"/>
    <lineage>
        <taxon>Bacteria</taxon>
        <taxon>Bacillati</taxon>
        <taxon>Actinomycetota</taxon>
        <taxon>Actinomycetes</taxon>
        <taxon>Streptosporangiales</taxon>
        <taxon>Thermomonosporaceae</taxon>
        <taxon>Actinomadura</taxon>
    </lineage>
</organism>
<dbReference type="InterPro" id="IPR052228">
    <property type="entry name" value="Sec_Metab_Biosynth_Oxidored"/>
</dbReference>
<dbReference type="RefSeq" id="WP_192760075.1">
    <property type="nucleotide sequence ID" value="NZ_JADBDZ010000001.1"/>
</dbReference>
<gene>
    <name evidence="2" type="ORF">H4W34_003373</name>
</gene>
<protein>
    <submittedName>
        <fullName evidence="2">NAD(P)-dependent dehydrogenase (Short-subunit alcohol dehydrogenase family)</fullName>
    </submittedName>
</protein>
<keyword evidence="3" id="KW-1185">Reference proteome</keyword>
<dbReference type="Gene3D" id="3.40.50.720">
    <property type="entry name" value="NAD(P)-binding Rossmann-like Domain"/>
    <property type="match status" value="1"/>
</dbReference>
<dbReference type="Proteomes" id="UP000627838">
    <property type="component" value="Unassembled WGS sequence"/>
</dbReference>
<dbReference type="InterPro" id="IPR002347">
    <property type="entry name" value="SDR_fam"/>
</dbReference>
<dbReference type="PANTHER" id="PTHR47534">
    <property type="entry name" value="YALI0E05731P"/>
    <property type="match status" value="1"/>
</dbReference>
<name>A0ABR9JSI3_9ACTN</name>
<evidence type="ECO:0000313" key="2">
    <source>
        <dbReference type="EMBL" id="MBE1533540.1"/>
    </source>
</evidence>
<reference evidence="2 3" key="1">
    <citation type="submission" date="2020-10" db="EMBL/GenBank/DDBJ databases">
        <title>Sequencing the genomes of 1000 actinobacteria strains.</title>
        <authorList>
            <person name="Klenk H.-P."/>
        </authorList>
    </citation>
    <scope>NUCLEOTIDE SEQUENCE [LARGE SCALE GENOMIC DNA]</scope>
    <source>
        <strain evidence="2 3">DSM 46744</strain>
    </source>
</reference>
<keyword evidence="1" id="KW-0560">Oxidoreductase</keyword>
<evidence type="ECO:0000256" key="1">
    <source>
        <dbReference type="ARBA" id="ARBA00023002"/>
    </source>
</evidence>
<proteinExistence type="predicted"/>
<dbReference type="Pfam" id="PF00106">
    <property type="entry name" value="adh_short"/>
    <property type="match status" value="1"/>
</dbReference>
<dbReference type="SUPFAM" id="SSF51735">
    <property type="entry name" value="NAD(P)-binding Rossmann-fold domains"/>
    <property type="match status" value="1"/>
</dbReference>
<comment type="caution">
    <text evidence="2">The sequence shown here is derived from an EMBL/GenBank/DDBJ whole genome shotgun (WGS) entry which is preliminary data.</text>
</comment>
<sequence length="275" mass="29646">MRTYVITGGTDGMGKGLALHLLGRGDRVVAVASGDAKGRALLEEAERTGAGARAVFVRADLSTLAEMRKVVAEVETVTDAVDGVVFGAQRFRPRREETEDGLEFTFALAYLSRYVIGHGLVERLERAEAPAIVNIAGPGGLPGKVYWDDLQLRHAYKGMRASMQASRCNDLLGVAWPEHHPGVRTRYVLYNPGFVRTGMADPLPPVQRLATRTLAKVLAQPVSKAIVPITELLDGPPAAPVSAFMRGKPLELAGKNFDPARARRLDKVTGELVGN</sequence>